<dbReference type="AlphaFoldDB" id="A0AAV2QZ50"/>
<comment type="caution">
    <text evidence="1">The sequence shown here is derived from an EMBL/GenBank/DDBJ whole genome shotgun (WGS) entry which is preliminary data.</text>
</comment>
<keyword evidence="2" id="KW-1185">Reference proteome</keyword>
<gene>
    <name evidence="1" type="ORF">MNOR_LOCUS18757</name>
</gene>
<organism evidence="1 2">
    <name type="scientific">Meganyctiphanes norvegica</name>
    <name type="common">Northern krill</name>
    <name type="synonym">Thysanopoda norvegica</name>
    <dbReference type="NCBI Taxonomy" id="48144"/>
    <lineage>
        <taxon>Eukaryota</taxon>
        <taxon>Metazoa</taxon>
        <taxon>Ecdysozoa</taxon>
        <taxon>Arthropoda</taxon>
        <taxon>Crustacea</taxon>
        <taxon>Multicrustacea</taxon>
        <taxon>Malacostraca</taxon>
        <taxon>Eumalacostraca</taxon>
        <taxon>Eucarida</taxon>
        <taxon>Euphausiacea</taxon>
        <taxon>Euphausiidae</taxon>
        <taxon>Meganyctiphanes</taxon>
    </lineage>
</organism>
<reference evidence="1 2" key="1">
    <citation type="submission" date="2024-05" db="EMBL/GenBank/DDBJ databases">
        <authorList>
            <person name="Wallberg A."/>
        </authorList>
    </citation>
    <scope>NUCLEOTIDE SEQUENCE [LARGE SCALE GENOMIC DNA]</scope>
</reference>
<dbReference type="Proteomes" id="UP001497623">
    <property type="component" value="Unassembled WGS sequence"/>
</dbReference>
<feature type="non-terminal residue" evidence="1">
    <location>
        <position position="1"/>
    </location>
</feature>
<evidence type="ECO:0000313" key="2">
    <source>
        <dbReference type="Proteomes" id="UP001497623"/>
    </source>
</evidence>
<name>A0AAV2QZ50_MEGNR</name>
<protein>
    <submittedName>
        <fullName evidence="1">Uncharacterized protein</fullName>
    </submittedName>
</protein>
<accession>A0AAV2QZ50</accession>
<proteinExistence type="predicted"/>
<evidence type="ECO:0000313" key="1">
    <source>
        <dbReference type="EMBL" id="CAL4108251.1"/>
    </source>
</evidence>
<feature type="non-terminal residue" evidence="1">
    <location>
        <position position="148"/>
    </location>
</feature>
<sequence>DVITTVVNVWAEVGRCCLSPGELSQFLQLFKAKNPPLETLLRAACRVQEGSGHEPQYALAYPCTEALTQEISQSSSSLTESMASFVNVSVPSSPVVEAFTRLHDSHTRAGLISCCGVSCIVCPVPRTLDWSPYTWGLASTTWIAIRDR</sequence>
<dbReference type="EMBL" id="CAXKWB010013592">
    <property type="protein sequence ID" value="CAL4108251.1"/>
    <property type="molecule type" value="Genomic_DNA"/>
</dbReference>